<evidence type="ECO:0000313" key="2">
    <source>
        <dbReference type="EMBL" id="GJQ13125.1"/>
    </source>
</evidence>
<dbReference type="Proteomes" id="UP001061958">
    <property type="component" value="Unassembled WGS sequence"/>
</dbReference>
<reference evidence="2" key="2">
    <citation type="submission" date="2022-01" db="EMBL/GenBank/DDBJ databases">
        <authorList>
            <person name="Hirooka S."/>
            <person name="Miyagishima S.Y."/>
        </authorList>
    </citation>
    <scope>NUCLEOTIDE SEQUENCE</scope>
    <source>
        <strain evidence="2">NBRC 102759</strain>
    </source>
</reference>
<feature type="region of interest" description="Disordered" evidence="1">
    <location>
        <begin position="519"/>
        <end position="541"/>
    </location>
</feature>
<gene>
    <name evidence="2" type="ORF">GpartN1_g4916.t1</name>
</gene>
<name>A0A9C7PZ56_9RHOD</name>
<dbReference type="OrthoDB" id="10325691at2759"/>
<dbReference type="EMBL" id="BQMJ01000040">
    <property type="protein sequence ID" value="GJQ13125.1"/>
    <property type="molecule type" value="Genomic_DNA"/>
</dbReference>
<dbReference type="AlphaFoldDB" id="A0A9C7PZ56"/>
<feature type="compositionally biased region" description="Basic and acidic residues" evidence="1">
    <location>
        <begin position="487"/>
        <end position="497"/>
    </location>
</feature>
<accession>A0A9C7PZ56</accession>
<keyword evidence="3" id="KW-1185">Reference proteome</keyword>
<comment type="caution">
    <text evidence="2">The sequence shown here is derived from an EMBL/GenBank/DDBJ whole genome shotgun (WGS) entry which is preliminary data.</text>
</comment>
<proteinExistence type="predicted"/>
<sequence>MDRRSCTKVQRQQLGDSLVQRQESSSLDSSQGIDVGCTRPQKSKEESSNQPALSCRMEELSEVPVETFPETKQASPNLDLLAAQPEFNMNSFSKRVVQEWKDEYVGLKCYSISPVSSHENSVVSEEGIDQSEMKGSDSGAVGCQTSLEMCQEVLKNDEFFRLMAPSERIYRRAVLNYRTQRSHSLVDTIRSNSFVPLLSKQEMQSEDSLQVSHSRPLLEIPFWSNHCRRAVSLTLSHNDLLEDLECICSTSQGGGSFLDLDPSSEGVSIDKCNIRRHTRHSDASSSGFCSRDVNKEDCTSHMGNSRYQEDRLSFKKRFREMFRASKHRGFICCVYCGAECWAPNGRYHFNSCKVYNSNRESVTRDLTPISTTHHSDTSRFDSQHSSLKRSRFRHWSEAARVEGFKKTLDRPGYVICLECGEHVWAPNSRRHASMCFLTGEMQQVSKRSRRRCSDKQDCLTNRESCSVLVDSQSLACDDPLSISNVEKNQERSNHGDSDSSLSKNQEGDDLLVCTERVSEKYSRENSQTSNDTGWNGYLGGSDESKERLNQATFDSNSNKNESISSNFRRSATRKGWLECRHCEGLVWPPNAFRHIRNCDK</sequence>
<feature type="compositionally biased region" description="Polar residues" evidence="1">
    <location>
        <begin position="7"/>
        <end position="32"/>
    </location>
</feature>
<feature type="region of interest" description="Disordered" evidence="1">
    <location>
        <begin position="1"/>
        <end position="54"/>
    </location>
</feature>
<evidence type="ECO:0000256" key="1">
    <source>
        <dbReference type="SAM" id="MobiDB-lite"/>
    </source>
</evidence>
<evidence type="ECO:0000313" key="3">
    <source>
        <dbReference type="Proteomes" id="UP001061958"/>
    </source>
</evidence>
<organism evidence="2 3">
    <name type="scientific">Galdieria partita</name>
    <dbReference type="NCBI Taxonomy" id="83374"/>
    <lineage>
        <taxon>Eukaryota</taxon>
        <taxon>Rhodophyta</taxon>
        <taxon>Bangiophyceae</taxon>
        <taxon>Galdieriales</taxon>
        <taxon>Galdieriaceae</taxon>
        <taxon>Galdieria</taxon>
    </lineage>
</organism>
<protein>
    <submittedName>
        <fullName evidence="2">Uncharacterized protein</fullName>
    </submittedName>
</protein>
<feature type="region of interest" description="Disordered" evidence="1">
    <location>
        <begin position="485"/>
        <end position="506"/>
    </location>
</feature>
<reference evidence="2" key="1">
    <citation type="journal article" date="2022" name="Proc. Natl. Acad. Sci. U.S.A.">
        <title>Life cycle and functional genomics of the unicellular red alga Galdieria for elucidating algal and plant evolution and industrial use.</title>
        <authorList>
            <person name="Hirooka S."/>
            <person name="Itabashi T."/>
            <person name="Ichinose T.M."/>
            <person name="Onuma R."/>
            <person name="Fujiwara T."/>
            <person name="Yamashita S."/>
            <person name="Jong L.W."/>
            <person name="Tomita R."/>
            <person name="Iwane A.H."/>
            <person name="Miyagishima S.Y."/>
        </authorList>
    </citation>
    <scope>NUCLEOTIDE SEQUENCE</scope>
    <source>
        <strain evidence="2">NBRC 102759</strain>
    </source>
</reference>
<feature type="compositionally biased region" description="Polar residues" evidence="1">
    <location>
        <begin position="524"/>
        <end position="533"/>
    </location>
</feature>